<sequence length="234" mass="26932">MISLTSIPFFDQCLPFNLKFLYDVLRNATGRVNLLRAFALIFLSLYFLHTLQLVFIHPLRNVPGPRLAKRSQIWRNYRYFRGTWHSDLLKLHRQYGPVTRWYDTWIIPNMTVSLFAATDIKQHRHLRSRVSSAYSMTSILAMKPLVRDVADALWHRLRTLARNEEPTPLYLWAQYFAFDVVGQLALGGRTGFVEQGRDVDGVIASIHAGFYPMANMGNVPGQLSGRSVIPPALR</sequence>
<organism evidence="3 4">
    <name type="scientific">Botryosphaeria dothidea</name>
    <dbReference type="NCBI Taxonomy" id="55169"/>
    <lineage>
        <taxon>Eukaryota</taxon>
        <taxon>Fungi</taxon>
        <taxon>Dikarya</taxon>
        <taxon>Ascomycota</taxon>
        <taxon>Pezizomycotina</taxon>
        <taxon>Dothideomycetes</taxon>
        <taxon>Dothideomycetes incertae sedis</taxon>
        <taxon>Botryosphaeriales</taxon>
        <taxon>Botryosphaeriaceae</taxon>
        <taxon>Botryosphaeria</taxon>
    </lineage>
</organism>
<proteinExistence type="inferred from homology"/>
<evidence type="ECO:0000313" key="4">
    <source>
        <dbReference type="Proteomes" id="UP000572817"/>
    </source>
</evidence>
<evidence type="ECO:0000256" key="1">
    <source>
        <dbReference type="ARBA" id="ARBA00010617"/>
    </source>
</evidence>
<name>A0A8H4N2R3_9PEZI</name>
<keyword evidence="4" id="KW-1185">Reference proteome</keyword>
<dbReference type="InterPro" id="IPR036396">
    <property type="entry name" value="Cyt_P450_sf"/>
</dbReference>
<evidence type="ECO:0008006" key="5">
    <source>
        <dbReference type="Google" id="ProtNLM"/>
    </source>
</evidence>
<dbReference type="SUPFAM" id="SSF48264">
    <property type="entry name" value="Cytochrome P450"/>
    <property type="match status" value="1"/>
</dbReference>
<dbReference type="GO" id="GO:0020037">
    <property type="term" value="F:heme binding"/>
    <property type="evidence" value="ECO:0007669"/>
    <property type="project" value="InterPro"/>
</dbReference>
<dbReference type="OrthoDB" id="3934656at2759"/>
<evidence type="ECO:0000313" key="3">
    <source>
        <dbReference type="EMBL" id="KAF4304963.1"/>
    </source>
</evidence>
<dbReference type="Proteomes" id="UP000572817">
    <property type="component" value="Unassembled WGS sequence"/>
</dbReference>
<evidence type="ECO:0000256" key="2">
    <source>
        <dbReference type="SAM" id="Phobius"/>
    </source>
</evidence>
<feature type="transmembrane region" description="Helical" evidence="2">
    <location>
        <begin position="34"/>
        <end position="56"/>
    </location>
</feature>
<gene>
    <name evidence="3" type="ORF">GTA08_BOTSDO06449</name>
</gene>
<accession>A0A8H4N2R3</accession>
<dbReference type="EMBL" id="WWBZ02000040">
    <property type="protein sequence ID" value="KAF4304963.1"/>
    <property type="molecule type" value="Genomic_DNA"/>
</dbReference>
<dbReference type="GO" id="GO:0004497">
    <property type="term" value="F:monooxygenase activity"/>
    <property type="evidence" value="ECO:0007669"/>
    <property type="project" value="InterPro"/>
</dbReference>
<comment type="caution">
    <text evidence="3">The sequence shown here is derived from an EMBL/GenBank/DDBJ whole genome shotgun (WGS) entry which is preliminary data.</text>
</comment>
<keyword evidence="2" id="KW-1133">Transmembrane helix</keyword>
<keyword evidence="2" id="KW-0812">Transmembrane</keyword>
<keyword evidence="2" id="KW-0472">Membrane</keyword>
<dbReference type="PANTHER" id="PTHR24305">
    <property type="entry name" value="CYTOCHROME P450"/>
    <property type="match status" value="1"/>
</dbReference>
<dbReference type="PANTHER" id="PTHR24305:SF166">
    <property type="entry name" value="CYTOCHROME P450 12A4, MITOCHONDRIAL-RELATED"/>
    <property type="match status" value="1"/>
</dbReference>
<reference evidence="3" key="1">
    <citation type="submission" date="2020-04" db="EMBL/GenBank/DDBJ databases">
        <title>Genome Assembly and Annotation of Botryosphaeria dothidea sdau 11-99, a Latent Pathogen of Apple Fruit Ring Rot in China.</title>
        <authorList>
            <person name="Yu C."/>
            <person name="Diao Y."/>
            <person name="Lu Q."/>
            <person name="Zhao J."/>
            <person name="Cui S."/>
            <person name="Peng C."/>
            <person name="He B."/>
            <person name="Liu H."/>
        </authorList>
    </citation>
    <scope>NUCLEOTIDE SEQUENCE [LARGE SCALE GENOMIC DNA]</scope>
    <source>
        <strain evidence="3">Sdau11-99</strain>
    </source>
</reference>
<dbReference type="InterPro" id="IPR050121">
    <property type="entry name" value="Cytochrome_P450_monoxygenase"/>
</dbReference>
<comment type="similarity">
    <text evidence="1">Belongs to the cytochrome P450 family.</text>
</comment>
<dbReference type="AlphaFoldDB" id="A0A8H4N2R3"/>
<protein>
    <recommendedName>
        <fullName evidence="5">Cytochrome p450 protein</fullName>
    </recommendedName>
</protein>
<dbReference type="Gene3D" id="1.10.630.10">
    <property type="entry name" value="Cytochrome P450"/>
    <property type="match status" value="1"/>
</dbReference>
<dbReference type="GO" id="GO:0005506">
    <property type="term" value="F:iron ion binding"/>
    <property type="evidence" value="ECO:0007669"/>
    <property type="project" value="InterPro"/>
</dbReference>
<dbReference type="GO" id="GO:0016705">
    <property type="term" value="F:oxidoreductase activity, acting on paired donors, with incorporation or reduction of molecular oxygen"/>
    <property type="evidence" value="ECO:0007669"/>
    <property type="project" value="InterPro"/>
</dbReference>